<dbReference type="InterPro" id="IPR011989">
    <property type="entry name" value="ARM-like"/>
</dbReference>
<dbReference type="InterPro" id="IPR016024">
    <property type="entry name" value="ARM-type_fold"/>
</dbReference>
<gene>
    <name evidence="1" type="ORF">DSM112329_02971</name>
</gene>
<sequence>MLEGLDQIRWQDLTHAYGPARDVPASIRALASSDPAVRDEARDDLYGSIGHQGTRYEASSYALPFLVELACEATVPDRPRILGLVAHLAVGLQEGDLLRTGLTRSDAVHEQETIEDGDEWKIDAVAVYDAAIKEAPRLVALAEEDDDPLVRMAALHTLGFLADAAAVTVPVLERLIARRPEPAELAGALLALGLLASGNSATAIKAEVGDLCAHQDPVVRYAALSAAARIAHAEGQPDSAAQERLLQMLADEREALSSSNLPWNDGDLLGLGWITLGVVAEHFDAATIEQAVSLLATLDGFAAVTLLTVLLEQLFPPDGPSPPATASDLTPAQHALLQVLATTPRVWTIGGYTFGHFLLATAAYGLPGDAAATARYLGGVPLRNCLPPGLR</sequence>
<dbReference type="EMBL" id="CP114014">
    <property type="protein sequence ID" value="XAY06108.1"/>
    <property type="molecule type" value="Genomic_DNA"/>
</dbReference>
<dbReference type="RefSeq" id="WP_354697348.1">
    <property type="nucleotide sequence ID" value="NZ_CP114014.1"/>
</dbReference>
<dbReference type="AlphaFoldDB" id="A0AAU7AWQ0"/>
<protein>
    <recommendedName>
        <fullName evidence="2">HEAT repeat domain-containing protein</fullName>
    </recommendedName>
</protein>
<dbReference type="Gene3D" id="1.25.10.10">
    <property type="entry name" value="Leucine-rich Repeat Variant"/>
    <property type="match status" value="1"/>
</dbReference>
<name>A0AAU7AWQ0_9ACTN</name>
<accession>A0AAU7AWQ0</accession>
<evidence type="ECO:0000313" key="1">
    <source>
        <dbReference type="EMBL" id="XAY06108.1"/>
    </source>
</evidence>
<dbReference type="SUPFAM" id="SSF48371">
    <property type="entry name" value="ARM repeat"/>
    <property type="match status" value="1"/>
</dbReference>
<reference evidence="1" key="1">
    <citation type="submission" date="2022-12" db="EMBL/GenBank/DDBJ databases">
        <title>Paraconexibacter alkalitolerans sp. nov. and Baekduia alba sp. nov., isolated from soil and emended description of the genera Paraconexibacter (Chun et al., 2020) and Baekduia (An et al., 2020).</title>
        <authorList>
            <person name="Vieira S."/>
            <person name="Huber K.J."/>
            <person name="Geppert A."/>
            <person name="Wolf J."/>
            <person name="Neumann-Schaal M."/>
            <person name="Muesken M."/>
            <person name="Overmann J."/>
        </authorList>
    </citation>
    <scope>NUCLEOTIDE SEQUENCE</scope>
    <source>
        <strain evidence="1">AEG42_29</strain>
    </source>
</reference>
<proteinExistence type="predicted"/>
<dbReference type="KEGG" id="parq:DSM112329_02971"/>
<evidence type="ECO:0008006" key="2">
    <source>
        <dbReference type="Google" id="ProtNLM"/>
    </source>
</evidence>
<organism evidence="1">
    <name type="scientific">Paraconexibacter sp. AEG42_29</name>
    <dbReference type="NCBI Taxonomy" id="2997339"/>
    <lineage>
        <taxon>Bacteria</taxon>
        <taxon>Bacillati</taxon>
        <taxon>Actinomycetota</taxon>
        <taxon>Thermoleophilia</taxon>
        <taxon>Solirubrobacterales</taxon>
        <taxon>Paraconexibacteraceae</taxon>
        <taxon>Paraconexibacter</taxon>
    </lineage>
</organism>